<organism evidence="2 4">
    <name type="scientific">Phytophthora cactorum</name>
    <dbReference type="NCBI Taxonomy" id="29920"/>
    <lineage>
        <taxon>Eukaryota</taxon>
        <taxon>Sar</taxon>
        <taxon>Stramenopiles</taxon>
        <taxon>Oomycota</taxon>
        <taxon>Peronosporomycetes</taxon>
        <taxon>Peronosporales</taxon>
        <taxon>Peronosporaceae</taxon>
        <taxon>Phytophthora</taxon>
    </lineage>
</organism>
<feature type="chain" id="PRO_5040097055" description="Secreted protein" evidence="1">
    <location>
        <begin position="19"/>
        <end position="133"/>
    </location>
</feature>
<comment type="caution">
    <text evidence="2">The sequence shown here is derived from an EMBL/GenBank/DDBJ whole genome shotgun (WGS) entry which is preliminary data.</text>
</comment>
<dbReference type="Proteomes" id="UP000774804">
    <property type="component" value="Unassembled WGS sequence"/>
</dbReference>
<dbReference type="EMBL" id="RCML01000506">
    <property type="protein sequence ID" value="KAG2975096.1"/>
    <property type="molecule type" value="Genomic_DNA"/>
</dbReference>
<evidence type="ECO:0000313" key="2">
    <source>
        <dbReference type="EMBL" id="KAG2910210.1"/>
    </source>
</evidence>
<evidence type="ECO:0000313" key="4">
    <source>
        <dbReference type="Proteomes" id="UP000774804"/>
    </source>
</evidence>
<feature type="signal peptide" evidence="1">
    <location>
        <begin position="1"/>
        <end position="18"/>
    </location>
</feature>
<keyword evidence="1" id="KW-0732">Signal</keyword>
<sequence>MKLRATFGLSMMTSLAACMESMTSCLPMAGSFQTDQPRTSKRPWLRRRHDQGPRNSCAMLRIDFASQDPLFDRSKIACVYRGSRSLLLCFRSERHLLSERSCIMIIEQLGQEATKNSAKAKAAFKACIPSRTI</sequence>
<evidence type="ECO:0000256" key="1">
    <source>
        <dbReference type="SAM" id="SignalP"/>
    </source>
</evidence>
<proteinExistence type="predicted"/>
<evidence type="ECO:0000313" key="3">
    <source>
        <dbReference type="EMBL" id="KAG2975096.1"/>
    </source>
</evidence>
<gene>
    <name evidence="2" type="ORF">PC115_g12968</name>
    <name evidence="3" type="ORF">PC118_g14141</name>
</gene>
<name>A0A8T1BZ05_9STRA</name>
<dbReference type="PROSITE" id="PS51257">
    <property type="entry name" value="PROKAR_LIPOPROTEIN"/>
    <property type="match status" value="1"/>
</dbReference>
<accession>A0A8T1BZ05</accession>
<dbReference type="EMBL" id="RCMI01000450">
    <property type="protein sequence ID" value="KAG2910210.1"/>
    <property type="molecule type" value="Genomic_DNA"/>
</dbReference>
<reference evidence="2" key="1">
    <citation type="submission" date="2018-10" db="EMBL/GenBank/DDBJ databases">
        <title>Effector identification in a new, highly contiguous assembly of the strawberry crown rot pathogen Phytophthora cactorum.</title>
        <authorList>
            <person name="Armitage A.D."/>
            <person name="Nellist C.F."/>
            <person name="Bates H."/>
            <person name="Vickerstaff R.J."/>
            <person name="Harrison R.J."/>
        </authorList>
    </citation>
    <scope>NUCLEOTIDE SEQUENCE</scope>
    <source>
        <strain evidence="2">4032</strain>
        <strain evidence="3">P415</strain>
    </source>
</reference>
<dbReference type="AlphaFoldDB" id="A0A8T1BZ05"/>
<evidence type="ECO:0008006" key="5">
    <source>
        <dbReference type="Google" id="ProtNLM"/>
    </source>
</evidence>
<protein>
    <recommendedName>
        <fullName evidence="5">Secreted protein</fullName>
    </recommendedName>
</protein>
<dbReference type="Proteomes" id="UP000697107">
    <property type="component" value="Unassembled WGS sequence"/>
</dbReference>